<evidence type="ECO:0000256" key="1">
    <source>
        <dbReference type="ARBA" id="ARBA00004496"/>
    </source>
</evidence>
<reference evidence="8" key="1">
    <citation type="submission" date="2020-12" db="EMBL/GenBank/DDBJ databases">
        <title>Metabolic potential, ecology and presence of endohyphal bacteria is reflected in genomic diversity of Mucoromycotina.</title>
        <authorList>
            <person name="Muszewska A."/>
            <person name="Okrasinska A."/>
            <person name="Steczkiewicz K."/>
            <person name="Drgas O."/>
            <person name="Orlowska M."/>
            <person name="Perlinska-Lenart U."/>
            <person name="Aleksandrzak-Piekarczyk T."/>
            <person name="Szatraj K."/>
            <person name="Zielenkiewicz U."/>
            <person name="Pilsyk S."/>
            <person name="Malc E."/>
            <person name="Mieczkowski P."/>
            <person name="Kruszewska J.S."/>
            <person name="Biernat P."/>
            <person name="Pawlowska J."/>
        </authorList>
    </citation>
    <scope>NUCLEOTIDE SEQUENCE</scope>
    <source>
        <strain evidence="8">WA0000067209</strain>
    </source>
</reference>
<evidence type="ECO:0000259" key="6">
    <source>
        <dbReference type="Pfam" id="PF05622"/>
    </source>
</evidence>
<dbReference type="OrthoDB" id="49395at2759"/>
<organism evidence="8 9">
    <name type="scientific">Mortierella isabellina</name>
    <name type="common">Filamentous fungus</name>
    <name type="synonym">Umbelopsis isabellina</name>
    <dbReference type="NCBI Taxonomy" id="91625"/>
    <lineage>
        <taxon>Eukaryota</taxon>
        <taxon>Fungi</taxon>
        <taxon>Fungi incertae sedis</taxon>
        <taxon>Mucoromycota</taxon>
        <taxon>Mucoromycotina</taxon>
        <taxon>Umbelopsidomycetes</taxon>
        <taxon>Umbelopsidales</taxon>
        <taxon>Umbelopsidaceae</taxon>
        <taxon>Umbelopsis</taxon>
    </lineage>
</organism>
<dbReference type="InterPro" id="IPR036872">
    <property type="entry name" value="CH_dom_sf"/>
</dbReference>
<dbReference type="GO" id="GO:0005815">
    <property type="term" value="C:microtubule organizing center"/>
    <property type="evidence" value="ECO:0007669"/>
    <property type="project" value="TreeGrafter"/>
</dbReference>
<evidence type="ECO:0000313" key="9">
    <source>
        <dbReference type="Proteomes" id="UP000654370"/>
    </source>
</evidence>
<gene>
    <name evidence="8" type="ORF">INT43_007321</name>
</gene>
<feature type="compositionally biased region" description="Basic and acidic residues" evidence="5">
    <location>
        <begin position="782"/>
        <end position="791"/>
    </location>
</feature>
<dbReference type="GO" id="GO:0005737">
    <property type="term" value="C:cytoplasm"/>
    <property type="evidence" value="ECO:0007669"/>
    <property type="project" value="UniProtKB-SubCell"/>
</dbReference>
<feature type="coiled-coil region" evidence="4">
    <location>
        <begin position="714"/>
        <end position="748"/>
    </location>
</feature>
<dbReference type="GO" id="GO:0008017">
    <property type="term" value="F:microtubule binding"/>
    <property type="evidence" value="ECO:0007669"/>
    <property type="project" value="InterPro"/>
</dbReference>
<keyword evidence="2" id="KW-0963">Cytoplasm</keyword>
<dbReference type="GO" id="GO:0030705">
    <property type="term" value="P:cytoskeleton-dependent intracellular transport"/>
    <property type="evidence" value="ECO:0007669"/>
    <property type="project" value="InterPro"/>
</dbReference>
<dbReference type="SUPFAM" id="SSF116907">
    <property type="entry name" value="Hook domain"/>
    <property type="match status" value="1"/>
</dbReference>
<dbReference type="PANTHER" id="PTHR18947">
    <property type="entry name" value="HOOK PROTEINS"/>
    <property type="match status" value="1"/>
</dbReference>
<feature type="region of interest" description="Disordered" evidence="5">
    <location>
        <begin position="764"/>
        <end position="791"/>
    </location>
</feature>
<evidence type="ECO:0008006" key="10">
    <source>
        <dbReference type="Google" id="ProtNLM"/>
    </source>
</evidence>
<feature type="coiled-coil region" evidence="4">
    <location>
        <begin position="189"/>
        <end position="434"/>
    </location>
</feature>
<evidence type="ECO:0000259" key="7">
    <source>
        <dbReference type="Pfam" id="PF19047"/>
    </source>
</evidence>
<sequence>MSQESNAAAFVEWVNSFDRLSHSCTQITDLSDGIILFEVLANIDSTWFKLIRSADLSDNWVLKFNNLKKLYKLVTRYYEEVLGQQDFTSKIPQINLTAIAKDADVDEILKLCQLVIVIAVLNDNNSIYIEKMQSLSQSSQHALMVCIEQVMVIVQGRSAEPGANLRRMSSQGQASFIEGENLPRHQHEGNRLALEKEELEKSNQQLIEELGQLRYKYDELDAEKAELKSRLHDMDSAVAQANETGRTDFIMRTEIEHLRQDLQRSEDRRQESEMLLDSQGITIADLNKRVEELTKKAEQSIKLKDQLDEYKHAAEKLHKTENVIEKYKKKLEESNDLRRQIKALEDQNVQLLERNQTIEEEYRKVLAFKTLMDSYKDQVAGLETKNNELLREKNRVEYDLQHLTKKVQSLEEDKANDTDQIQLLEDRLQEFEINGAAAEGSFTTTVDNEEMDVDGALADNLESSLKGNNVTQLRLTIRRLERKIKTMEEDSTSGGGQKVVVLQHLLEDANRMKSQFEKDYLEASQERDILNSDMARIREGIPDALLDQSQNTMSLRLHIIDMEKESKSLRDRNAKLEARLAQGSFPETGGEPGDLRVRYQGLETRANELEEQTKKQLQDINKLLLEKDMLQSQSIEHKDLLLEKERVNSELKASLVAINAKDDEPLKQQNAHLQDQVNELQIKIQKAKEFIKQQDKMLKESKIGNSTGNFDEAVMSLKAELQMREDEIEKLQSKLHEVRLQSRREQQLIISAWYNVRRQNQKENVNHTRAAAPSSWLGQQRRTLDNQLRRQ</sequence>
<dbReference type="PANTHER" id="PTHR18947:SF28">
    <property type="entry name" value="GIRDIN, ISOFORM A"/>
    <property type="match status" value="1"/>
</dbReference>
<feature type="coiled-coil region" evidence="4">
    <location>
        <begin position="470"/>
        <end position="526"/>
    </location>
</feature>
<feature type="domain" description="HOOK N-terminal" evidence="7">
    <location>
        <begin position="9"/>
        <end position="147"/>
    </location>
</feature>
<evidence type="ECO:0000256" key="5">
    <source>
        <dbReference type="SAM" id="MobiDB-lite"/>
    </source>
</evidence>
<dbReference type="EMBL" id="JAEPQZ010000004">
    <property type="protein sequence ID" value="KAG2182391.1"/>
    <property type="molecule type" value="Genomic_DNA"/>
</dbReference>
<feature type="domain" description="Hook C-terminal" evidence="6">
    <location>
        <begin position="199"/>
        <end position="532"/>
    </location>
</feature>
<dbReference type="InterPro" id="IPR008636">
    <property type="entry name" value="Hook_C"/>
</dbReference>
<dbReference type="Pfam" id="PF19047">
    <property type="entry name" value="HOOK_N"/>
    <property type="match status" value="1"/>
</dbReference>
<feature type="coiled-coil region" evidence="4">
    <location>
        <begin position="559"/>
        <end position="627"/>
    </location>
</feature>
<dbReference type="GO" id="GO:0031122">
    <property type="term" value="P:cytoplasmic microtubule organization"/>
    <property type="evidence" value="ECO:0007669"/>
    <property type="project" value="InterPro"/>
</dbReference>
<dbReference type="Proteomes" id="UP000654370">
    <property type="component" value="Unassembled WGS sequence"/>
</dbReference>
<comment type="subcellular location">
    <subcellularLocation>
        <location evidence="1">Cytoplasm</location>
    </subcellularLocation>
</comment>
<dbReference type="CDD" id="cd22211">
    <property type="entry name" value="HkD_SF"/>
    <property type="match status" value="1"/>
</dbReference>
<keyword evidence="3 4" id="KW-0175">Coiled coil</keyword>
<dbReference type="Pfam" id="PF05622">
    <property type="entry name" value="HOOK"/>
    <property type="match status" value="1"/>
</dbReference>
<proteinExistence type="predicted"/>
<evidence type="ECO:0000256" key="4">
    <source>
        <dbReference type="SAM" id="Coils"/>
    </source>
</evidence>
<dbReference type="Gene3D" id="1.10.418.10">
    <property type="entry name" value="Calponin-like domain"/>
    <property type="match status" value="1"/>
</dbReference>
<keyword evidence="9" id="KW-1185">Reference proteome</keyword>
<evidence type="ECO:0000313" key="8">
    <source>
        <dbReference type="EMBL" id="KAG2182391.1"/>
    </source>
</evidence>
<accession>A0A8H7UE69</accession>
<dbReference type="GO" id="GO:0051959">
    <property type="term" value="F:dynein light intermediate chain binding"/>
    <property type="evidence" value="ECO:0007669"/>
    <property type="project" value="TreeGrafter"/>
</dbReference>
<protein>
    <recommendedName>
        <fullName evidence="10">HOOK N-terminal domain-containing protein</fullName>
    </recommendedName>
</protein>
<comment type="caution">
    <text evidence="8">The sequence shown here is derived from an EMBL/GenBank/DDBJ whole genome shotgun (WGS) entry which is preliminary data.</text>
</comment>
<dbReference type="AlphaFoldDB" id="A0A8H7UE69"/>
<name>A0A8H7UE69_MORIS</name>
<evidence type="ECO:0000256" key="2">
    <source>
        <dbReference type="ARBA" id="ARBA00022490"/>
    </source>
</evidence>
<dbReference type="InterPro" id="IPR043936">
    <property type="entry name" value="HOOK_N"/>
</dbReference>
<evidence type="ECO:0000256" key="3">
    <source>
        <dbReference type="ARBA" id="ARBA00023054"/>
    </source>
</evidence>